<keyword evidence="5" id="KW-0539">Nucleus</keyword>
<dbReference type="InterPro" id="IPR016177">
    <property type="entry name" value="DNA-bd_dom_sf"/>
</dbReference>
<dbReference type="OrthoDB" id="361835at2759"/>
<comment type="subcellular location">
    <subcellularLocation>
        <location evidence="1">Nucleus</location>
    </subcellularLocation>
</comment>
<evidence type="ECO:0000259" key="7">
    <source>
        <dbReference type="PROSITE" id="PS51032"/>
    </source>
</evidence>
<feature type="region of interest" description="Disordered" evidence="6">
    <location>
        <begin position="1"/>
        <end position="91"/>
    </location>
</feature>
<feature type="compositionally biased region" description="Polar residues" evidence="6">
    <location>
        <begin position="1"/>
        <end position="20"/>
    </location>
</feature>
<keyword evidence="3" id="KW-0238">DNA-binding</keyword>
<keyword evidence="4" id="KW-0804">Transcription</keyword>
<evidence type="ECO:0000256" key="1">
    <source>
        <dbReference type="ARBA" id="ARBA00004123"/>
    </source>
</evidence>
<evidence type="ECO:0000313" key="9">
    <source>
        <dbReference type="Proteomes" id="UP000634136"/>
    </source>
</evidence>
<organism evidence="8 9">
    <name type="scientific">Senna tora</name>
    <dbReference type="NCBI Taxonomy" id="362788"/>
    <lineage>
        <taxon>Eukaryota</taxon>
        <taxon>Viridiplantae</taxon>
        <taxon>Streptophyta</taxon>
        <taxon>Embryophyta</taxon>
        <taxon>Tracheophyta</taxon>
        <taxon>Spermatophyta</taxon>
        <taxon>Magnoliopsida</taxon>
        <taxon>eudicotyledons</taxon>
        <taxon>Gunneridae</taxon>
        <taxon>Pentapetalae</taxon>
        <taxon>rosids</taxon>
        <taxon>fabids</taxon>
        <taxon>Fabales</taxon>
        <taxon>Fabaceae</taxon>
        <taxon>Caesalpinioideae</taxon>
        <taxon>Cassia clade</taxon>
        <taxon>Senna</taxon>
    </lineage>
</organism>
<feature type="compositionally biased region" description="Low complexity" evidence="6">
    <location>
        <begin position="52"/>
        <end position="69"/>
    </location>
</feature>
<reference evidence="8" key="1">
    <citation type="submission" date="2020-09" db="EMBL/GenBank/DDBJ databases">
        <title>Genome-Enabled Discovery of Anthraquinone Biosynthesis in Senna tora.</title>
        <authorList>
            <person name="Kang S.-H."/>
            <person name="Pandey R.P."/>
            <person name="Lee C.-M."/>
            <person name="Sim J.-S."/>
            <person name="Jeong J.-T."/>
            <person name="Choi B.-S."/>
            <person name="Jung M."/>
            <person name="Ginzburg D."/>
            <person name="Zhao K."/>
            <person name="Won S.Y."/>
            <person name="Oh T.-J."/>
            <person name="Yu Y."/>
            <person name="Kim N.-H."/>
            <person name="Lee O.R."/>
            <person name="Lee T.-H."/>
            <person name="Bashyal P."/>
            <person name="Kim T.-S."/>
            <person name="Lee W.-H."/>
            <person name="Kawkins C."/>
            <person name="Kim C.-K."/>
            <person name="Kim J.S."/>
            <person name="Ahn B.O."/>
            <person name="Rhee S.Y."/>
            <person name="Sohng J.K."/>
        </authorList>
    </citation>
    <scope>NUCLEOTIDE SEQUENCE</scope>
    <source>
        <tissue evidence="8">Leaf</tissue>
    </source>
</reference>
<evidence type="ECO:0000256" key="5">
    <source>
        <dbReference type="ARBA" id="ARBA00023242"/>
    </source>
</evidence>
<dbReference type="PRINTS" id="PR00367">
    <property type="entry name" value="ETHRSPELEMNT"/>
</dbReference>
<feature type="region of interest" description="Disordered" evidence="6">
    <location>
        <begin position="124"/>
        <end position="201"/>
    </location>
</feature>
<dbReference type="Proteomes" id="UP000634136">
    <property type="component" value="Unassembled WGS sequence"/>
</dbReference>
<dbReference type="EMBL" id="JAAIUW010000009">
    <property type="protein sequence ID" value="KAF7817124.1"/>
    <property type="molecule type" value="Genomic_DNA"/>
</dbReference>
<evidence type="ECO:0000256" key="6">
    <source>
        <dbReference type="SAM" id="MobiDB-lite"/>
    </source>
</evidence>
<dbReference type="GO" id="GO:0003700">
    <property type="term" value="F:DNA-binding transcription factor activity"/>
    <property type="evidence" value="ECO:0007669"/>
    <property type="project" value="InterPro"/>
</dbReference>
<protein>
    <submittedName>
        <fullName evidence="8">Dehydration-responsive element-binding protein 3-like</fullName>
    </submittedName>
</protein>
<feature type="compositionally biased region" description="Basic and acidic residues" evidence="6">
    <location>
        <begin position="124"/>
        <end position="140"/>
    </location>
</feature>
<evidence type="ECO:0000256" key="4">
    <source>
        <dbReference type="ARBA" id="ARBA00023163"/>
    </source>
</evidence>
<sequence length="434" mass="49458">MATDTKSTSVRVKSSGQDGSSAIKKKIDSSTKQPLDSKMKSVTVTKSEVKSKPISSSSSKKVTKTATTTKVREKKVYSLAGQKHDPPEEKEPLRIFYESLSKQIPSSEMAEFWLMEHGLLSPERAKRAFEKKQRKQKEIRTGTPVKPSNSKPPSKPESSQKQQRPSKNGDVKAKKRIVNESDDDDDFILSPKRRKGQTRHQTIGKGFVIVTVLKSQKPRKEKQTKKKMREWLPLLETQNSQNAEPRRAKRHRDSNKHPEYRGVRMRNWGKWVSEIREPRKKSRIWLGTFPTPEMAARAHDVAALSIKGNSAILNFPHLAHLLPRPLSLSPRDVQAAASKAAHMENLVLDSPPTSDTLMSSFVSAMADDSSDELSQIIELPRLETSYDDTHTTLELVKEFVFMDWQEGWMYEHPPWLHSMDDCDDAYVADQLWNY</sequence>
<feature type="compositionally biased region" description="Basic and acidic residues" evidence="6">
    <location>
        <begin position="25"/>
        <end position="39"/>
    </location>
</feature>
<dbReference type="FunFam" id="3.30.730.10:FF:000001">
    <property type="entry name" value="Ethylene-responsive transcription factor 2"/>
    <property type="match status" value="1"/>
</dbReference>
<comment type="caution">
    <text evidence="8">The sequence shown here is derived from an EMBL/GenBank/DDBJ whole genome shotgun (WGS) entry which is preliminary data.</text>
</comment>
<dbReference type="GO" id="GO:0003677">
    <property type="term" value="F:DNA binding"/>
    <property type="evidence" value="ECO:0007669"/>
    <property type="project" value="UniProtKB-KW"/>
</dbReference>
<gene>
    <name evidence="8" type="ORF">G2W53_031093</name>
</gene>
<proteinExistence type="predicted"/>
<evidence type="ECO:0000256" key="2">
    <source>
        <dbReference type="ARBA" id="ARBA00023015"/>
    </source>
</evidence>
<feature type="compositionally biased region" description="Low complexity" evidence="6">
    <location>
        <begin position="144"/>
        <end position="166"/>
    </location>
</feature>
<dbReference type="InterPro" id="IPR036955">
    <property type="entry name" value="AP2/ERF_dom_sf"/>
</dbReference>
<name>A0A834TGU5_9FABA</name>
<dbReference type="Gene3D" id="3.30.730.10">
    <property type="entry name" value="AP2/ERF domain"/>
    <property type="match status" value="1"/>
</dbReference>
<accession>A0A834TGU5</accession>
<dbReference type="PANTHER" id="PTHR33828:SF1">
    <property type="entry name" value="OS05G0596200 PROTEIN"/>
    <property type="match status" value="1"/>
</dbReference>
<dbReference type="CDD" id="cd00018">
    <property type="entry name" value="AP2"/>
    <property type="match status" value="1"/>
</dbReference>
<dbReference type="SUPFAM" id="SSF54171">
    <property type="entry name" value="DNA-binding domain"/>
    <property type="match status" value="1"/>
</dbReference>
<dbReference type="PANTHER" id="PTHR33828">
    <property type="entry name" value="OS05G0596200 PROTEIN"/>
    <property type="match status" value="1"/>
</dbReference>
<dbReference type="Pfam" id="PF00847">
    <property type="entry name" value="AP2"/>
    <property type="match status" value="1"/>
</dbReference>
<evidence type="ECO:0000313" key="8">
    <source>
        <dbReference type="EMBL" id="KAF7817124.1"/>
    </source>
</evidence>
<keyword evidence="2" id="KW-0805">Transcription regulation</keyword>
<dbReference type="GO" id="GO:0005634">
    <property type="term" value="C:nucleus"/>
    <property type="evidence" value="ECO:0007669"/>
    <property type="project" value="UniProtKB-SubCell"/>
</dbReference>
<dbReference type="AlphaFoldDB" id="A0A834TGU5"/>
<feature type="compositionally biased region" description="Basic and acidic residues" evidence="6">
    <location>
        <begin position="70"/>
        <end position="91"/>
    </location>
</feature>
<dbReference type="PROSITE" id="PS51032">
    <property type="entry name" value="AP2_ERF"/>
    <property type="match status" value="1"/>
</dbReference>
<feature type="domain" description="AP2/ERF" evidence="7">
    <location>
        <begin position="259"/>
        <end position="316"/>
    </location>
</feature>
<keyword evidence="9" id="KW-1185">Reference proteome</keyword>
<dbReference type="InterPro" id="IPR001471">
    <property type="entry name" value="AP2/ERF_dom"/>
</dbReference>
<dbReference type="SMART" id="SM00380">
    <property type="entry name" value="AP2"/>
    <property type="match status" value="1"/>
</dbReference>
<evidence type="ECO:0000256" key="3">
    <source>
        <dbReference type="ARBA" id="ARBA00023125"/>
    </source>
</evidence>